<evidence type="ECO:0000313" key="2">
    <source>
        <dbReference type="Proteomes" id="UP000315730"/>
    </source>
</evidence>
<dbReference type="AlphaFoldDB" id="A0A4Y4DB95"/>
<protein>
    <recommendedName>
        <fullName evidence="3">DUF2617 domain-containing protein</fullName>
    </recommendedName>
</protein>
<accession>A0A4Y4DB95</accession>
<sequence length="195" mass="21391">MGCRDANRKTDTMEHLWLTPVPGHAAHHPEDFGFRTDLGVLDAPASRTLRIDDATDVELRVAPGRHQCVISHDGEQWIETVGVFDEGASALPVLRSLAHPTPFASHVETGCTVTEHSPRGLRKELRRLWETLENTPLALAVQDPDEPAAVTAAACHVDTDSGVLMWRTWRVLPETGFVVRTRAELRLAATARAAA</sequence>
<reference evidence="1 2" key="1">
    <citation type="submission" date="2019-06" db="EMBL/GenBank/DDBJ databases">
        <title>Whole genome shotgun sequence of Kocuria varians NBRC 15358.</title>
        <authorList>
            <person name="Hosoyama A."/>
            <person name="Uohara A."/>
            <person name="Ohji S."/>
            <person name="Ichikawa N."/>
        </authorList>
    </citation>
    <scope>NUCLEOTIDE SEQUENCE [LARGE SCALE GENOMIC DNA]</scope>
    <source>
        <strain evidence="1 2">NBRC 15358</strain>
    </source>
</reference>
<proteinExistence type="predicted"/>
<keyword evidence="2" id="KW-1185">Reference proteome</keyword>
<evidence type="ECO:0000313" key="1">
    <source>
        <dbReference type="EMBL" id="GED00031.1"/>
    </source>
</evidence>
<dbReference type="EMBL" id="BJNW01000021">
    <property type="protein sequence ID" value="GED00031.1"/>
    <property type="molecule type" value="Genomic_DNA"/>
</dbReference>
<dbReference type="InterPro" id="IPR024486">
    <property type="entry name" value="DUF2617"/>
</dbReference>
<name>A0A4Y4DB95_KOCVA</name>
<dbReference type="STRING" id="1272.GCA_900014985_00897"/>
<gene>
    <name evidence="1" type="ORF">KVA01_21850</name>
</gene>
<evidence type="ECO:0008006" key="3">
    <source>
        <dbReference type="Google" id="ProtNLM"/>
    </source>
</evidence>
<comment type="caution">
    <text evidence="1">The sequence shown here is derived from an EMBL/GenBank/DDBJ whole genome shotgun (WGS) entry which is preliminary data.</text>
</comment>
<dbReference type="Pfam" id="PF10936">
    <property type="entry name" value="DUF2617"/>
    <property type="match status" value="1"/>
</dbReference>
<organism evidence="1 2">
    <name type="scientific">Kocuria varians</name>
    <name type="common">Micrococcus varians</name>
    <dbReference type="NCBI Taxonomy" id="1272"/>
    <lineage>
        <taxon>Bacteria</taxon>
        <taxon>Bacillati</taxon>
        <taxon>Actinomycetota</taxon>
        <taxon>Actinomycetes</taxon>
        <taxon>Micrococcales</taxon>
        <taxon>Micrococcaceae</taxon>
        <taxon>Kocuria</taxon>
    </lineage>
</organism>
<dbReference type="Proteomes" id="UP000315730">
    <property type="component" value="Unassembled WGS sequence"/>
</dbReference>